<proteinExistence type="inferred from homology"/>
<keyword evidence="5" id="KW-0804">Transcription</keyword>
<dbReference type="GO" id="GO:0003677">
    <property type="term" value="F:DNA binding"/>
    <property type="evidence" value="ECO:0007669"/>
    <property type="project" value="UniProtKB-KW"/>
</dbReference>
<keyword evidence="6" id="KW-0539">Nucleus</keyword>
<sequence>MAGTGKDDGEGGVFGGPGGLHLLDTTGADKSVWLLKVPPLVGHQWLKQQDGAPVLAKVTMSMDPLNPNSDSVEFMMTLPEKDLVAPHKSYNLNVTKDLVPMHIFSETTQGKLKVEGKVEHKFDMKPSNIGNNDEYRKLCRDRLNKSMVKTRTTQVLSNDRGGFMRPPPIDAWPTSTFTGKDSKKKAPISSAVKAPEGKRIRRDRVELEAIVFKLFEQRPNWALKHLVEETDQPVAFLKEILNDLCIYNKRGANQGTYELKPEYKRTEKEEDVKPAV</sequence>
<evidence type="ECO:0000256" key="3">
    <source>
        <dbReference type="ARBA" id="ARBA00023015"/>
    </source>
</evidence>
<protein>
    <submittedName>
        <fullName evidence="10 11">Uncharacterized protein</fullName>
    </submittedName>
</protein>
<dbReference type="OMA" id="PIADNCY"/>
<dbReference type="PANTHER" id="PTHR10445:SF0">
    <property type="entry name" value="GENERAL TRANSCRIPTION FACTOR IIF SUBUNIT 2"/>
    <property type="match status" value="1"/>
</dbReference>
<dbReference type="OrthoDB" id="26094at2759"/>
<reference evidence="10 12" key="2">
    <citation type="journal article" date="2018" name="Plant J.">
        <title>The Physcomitrella patens chromosome-scale assembly reveals moss genome structure and evolution.</title>
        <authorList>
            <person name="Lang D."/>
            <person name="Ullrich K.K."/>
            <person name="Murat F."/>
            <person name="Fuchs J."/>
            <person name="Jenkins J."/>
            <person name="Haas F.B."/>
            <person name="Piednoel M."/>
            <person name="Gundlach H."/>
            <person name="Van Bel M."/>
            <person name="Meyberg R."/>
            <person name="Vives C."/>
            <person name="Morata J."/>
            <person name="Symeonidi A."/>
            <person name="Hiss M."/>
            <person name="Muchero W."/>
            <person name="Kamisugi Y."/>
            <person name="Saleh O."/>
            <person name="Blanc G."/>
            <person name="Decker E.L."/>
            <person name="van Gessel N."/>
            <person name="Grimwood J."/>
            <person name="Hayes R.D."/>
            <person name="Graham S.W."/>
            <person name="Gunter L.E."/>
            <person name="McDaniel S.F."/>
            <person name="Hoernstein S.N.W."/>
            <person name="Larsson A."/>
            <person name="Li F.W."/>
            <person name="Perroud P.F."/>
            <person name="Phillips J."/>
            <person name="Ranjan P."/>
            <person name="Rokshar D.S."/>
            <person name="Rothfels C.J."/>
            <person name="Schneider L."/>
            <person name="Shu S."/>
            <person name="Stevenson D.W."/>
            <person name="Thummler F."/>
            <person name="Tillich M."/>
            <person name="Villarreal Aguilar J.C."/>
            <person name="Widiez T."/>
            <person name="Wong G.K."/>
            <person name="Wymore A."/>
            <person name="Zhang Y."/>
            <person name="Zimmer A.D."/>
            <person name="Quatrano R.S."/>
            <person name="Mayer K.F.X."/>
            <person name="Goodstein D."/>
            <person name="Casacuberta J.M."/>
            <person name="Vandepoele K."/>
            <person name="Reski R."/>
            <person name="Cuming A.C."/>
            <person name="Tuskan G.A."/>
            <person name="Maumus F."/>
            <person name="Salse J."/>
            <person name="Schmutz J."/>
            <person name="Rensing S.A."/>
        </authorList>
    </citation>
    <scope>NUCLEOTIDE SEQUENCE [LARGE SCALE GENOMIC DNA]</scope>
    <source>
        <strain evidence="11 12">cv. Gransden 2004</strain>
    </source>
</reference>
<dbReference type="Gramene" id="Pp3c26_1920V3.2">
    <property type="protein sequence ID" value="Pp3c26_1920V3.2"/>
    <property type="gene ID" value="Pp3c26_1920"/>
</dbReference>
<keyword evidence="12" id="KW-1185">Reference proteome</keyword>
<evidence type="ECO:0000313" key="11">
    <source>
        <dbReference type="EnsemblPlants" id="Pp3c26_1920V3.1"/>
    </source>
</evidence>
<dbReference type="FunFam" id="1.10.10.10:FF:000035">
    <property type="entry name" value="General transcription factor IIF subunit 2"/>
    <property type="match status" value="1"/>
</dbReference>
<feature type="region of interest" description="Disordered" evidence="7">
    <location>
        <begin position="151"/>
        <end position="190"/>
    </location>
</feature>
<dbReference type="Pfam" id="PF17683">
    <property type="entry name" value="TFIIF_beta_N"/>
    <property type="match status" value="1"/>
</dbReference>
<dbReference type="InterPro" id="IPR003196">
    <property type="entry name" value="TFIIF_beta"/>
</dbReference>
<accession>A0A2K1IBG9</accession>
<dbReference type="STRING" id="3218.A0A2K1IBG9"/>
<dbReference type="GO" id="GO:0005674">
    <property type="term" value="C:transcription factor TFIIF complex"/>
    <property type="evidence" value="ECO:0000318"/>
    <property type="project" value="GO_Central"/>
</dbReference>
<evidence type="ECO:0000256" key="4">
    <source>
        <dbReference type="ARBA" id="ARBA00023125"/>
    </source>
</evidence>
<reference evidence="11" key="3">
    <citation type="submission" date="2020-12" db="UniProtKB">
        <authorList>
            <consortium name="EnsemblPlants"/>
        </authorList>
    </citation>
    <scope>IDENTIFICATION</scope>
</reference>
<dbReference type="InterPro" id="IPR040504">
    <property type="entry name" value="TFIIF_beta_N"/>
</dbReference>
<gene>
    <name evidence="11" type="primary">LOC112277978</name>
    <name evidence="10" type="ORF">PHYPA_030113</name>
</gene>
<dbReference type="InterPro" id="IPR011039">
    <property type="entry name" value="TFIIF_interaction"/>
</dbReference>
<evidence type="ECO:0000256" key="2">
    <source>
        <dbReference type="ARBA" id="ARBA00009543"/>
    </source>
</evidence>
<evidence type="ECO:0000259" key="8">
    <source>
        <dbReference type="Pfam" id="PF02270"/>
    </source>
</evidence>
<dbReference type="GO" id="GO:0006367">
    <property type="term" value="P:transcription initiation at RNA polymerase II promoter"/>
    <property type="evidence" value="ECO:0000318"/>
    <property type="project" value="GO_Central"/>
</dbReference>
<dbReference type="EnsemblPlants" id="Pp3c26_1920V3.2">
    <property type="protein sequence ID" value="Pp3c26_1920V3.2"/>
    <property type="gene ID" value="Pp3c26_1920"/>
</dbReference>
<dbReference type="Gramene" id="Pp3c26_1920V3.1">
    <property type="protein sequence ID" value="Pp3c26_1920V3.1"/>
    <property type="gene ID" value="Pp3c26_1920"/>
</dbReference>
<evidence type="ECO:0000256" key="1">
    <source>
        <dbReference type="ARBA" id="ARBA00004123"/>
    </source>
</evidence>
<dbReference type="EnsemblPlants" id="Pp3c26_1920V3.1">
    <property type="protein sequence ID" value="Pp3c26_1920V3.1"/>
    <property type="gene ID" value="Pp3c26_1920"/>
</dbReference>
<evidence type="ECO:0000313" key="10">
    <source>
        <dbReference type="EMBL" id="PNR26632.1"/>
    </source>
</evidence>
<dbReference type="Gene3D" id="1.10.10.10">
    <property type="entry name" value="Winged helix-like DNA-binding domain superfamily/Winged helix DNA-binding domain"/>
    <property type="match status" value="1"/>
</dbReference>
<evidence type="ECO:0000259" key="9">
    <source>
        <dbReference type="Pfam" id="PF17683"/>
    </source>
</evidence>
<dbReference type="InterPro" id="IPR040450">
    <property type="entry name" value="TFIIF_beta_HTH"/>
</dbReference>
<reference evidence="10 12" key="1">
    <citation type="journal article" date="2008" name="Science">
        <title>The Physcomitrella genome reveals evolutionary insights into the conquest of land by plants.</title>
        <authorList>
            <person name="Rensing S."/>
            <person name="Lang D."/>
            <person name="Zimmer A."/>
            <person name="Terry A."/>
            <person name="Salamov A."/>
            <person name="Shapiro H."/>
            <person name="Nishiyama T."/>
            <person name="Perroud P.-F."/>
            <person name="Lindquist E."/>
            <person name="Kamisugi Y."/>
            <person name="Tanahashi T."/>
            <person name="Sakakibara K."/>
            <person name="Fujita T."/>
            <person name="Oishi K."/>
            <person name="Shin-I T."/>
            <person name="Kuroki Y."/>
            <person name="Toyoda A."/>
            <person name="Suzuki Y."/>
            <person name="Hashimoto A."/>
            <person name="Yamaguchi K."/>
            <person name="Sugano A."/>
            <person name="Kohara Y."/>
            <person name="Fujiyama A."/>
            <person name="Anterola A."/>
            <person name="Aoki S."/>
            <person name="Ashton N."/>
            <person name="Barbazuk W.B."/>
            <person name="Barker E."/>
            <person name="Bennetzen J."/>
            <person name="Bezanilla M."/>
            <person name="Blankenship R."/>
            <person name="Cho S.H."/>
            <person name="Dutcher S."/>
            <person name="Estelle M."/>
            <person name="Fawcett J.A."/>
            <person name="Gundlach H."/>
            <person name="Hanada K."/>
            <person name="Heyl A."/>
            <person name="Hicks K.A."/>
            <person name="Hugh J."/>
            <person name="Lohr M."/>
            <person name="Mayer K."/>
            <person name="Melkozernov A."/>
            <person name="Murata T."/>
            <person name="Nelson D."/>
            <person name="Pils B."/>
            <person name="Prigge M."/>
            <person name="Reiss B."/>
            <person name="Renner T."/>
            <person name="Rombauts S."/>
            <person name="Rushton P."/>
            <person name="Sanderfoot A."/>
            <person name="Schween G."/>
            <person name="Shiu S.-H."/>
            <person name="Stueber K."/>
            <person name="Theodoulou F.L."/>
            <person name="Tu H."/>
            <person name="Van de Peer Y."/>
            <person name="Verrier P.J."/>
            <person name="Waters E."/>
            <person name="Wood A."/>
            <person name="Yang L."/>
            <person name="Cove D."/>
            <person name="Cuming A."/>
            <person name="Hasebe M."/>
            <person name="Lucas S."/>
            <person name="Mishler D.B."/>
            <person name="Reski R."/>
            <person name="Grigoriev I."/>
            <person name="Quatrano R.S."/>
            <person name="Boore J.L."/>
        </authorList>
    </citation>
    <scope>NUCLEOTIDE SEQUENCE [LARGE SCALE GENOMIC DNA]</scope>
    <source>
        <strain evidence="11 12">cv. Gransden 2004</strain>
    </source>
</reference>
<comment type="similarity">
    <text evidence="2">Belongs to the TFIIF beta subunit family.</text>
</comment>
<evidence type="ECO:0000313" key="12">
    <source>
        <dbReference type="Proteomes" id="UP000006727"/>
    </source>
</evidence>
<dbReference type="EMBL" id="ABEU02000026">
    <property type="protein sequence ID" value="PNR26632.1"/>
    <property type="molecule type" value="Genomic_DNA"/>
</dbReference>
<feature type="domain" description="TFIIF beta subunit HTH" evidence="8">
    <location>
        <begin position="201"/>
        <end position="264"/>
    </location>
</feature>
<dbReference type="PaxDb" id="3218-PP1S149_261V6.1"/>
<organism evidence="10">
    <name type="scientific">Physcomitrium patens</name>
    <name type="common">Spreading-leaved earth moss</name>
    <name type="synonym">Physcomitrella patens</name>
    <dbReference type="NCBI Taxonomy" id="3218"/>
    <lineage>
        <taxon>Eukaryota</taxon>
        <taxon>Viridiplantae</taxon>
        <taxon>Streptophyta</taxon>
        <taxon>Embryophyta</taxon>
        <taxon>Bryophyta</taxon>
        <taxon>Bryophytina</taxon>
        <taxon>Bryopsida</taxon>
        <taxon>Funariidae</taxon>
        <taxon>Funariales</taxon>
        <taxon>Funariaceae</taxon>
        <taxon>Physcomitrium</taxon>
    </lineage>
</organism>
<comment type="subcellular location">
    <subcellularLocation>
        <location evidence="1">Nucleus</location>
    </subcellularLocation>
</comment>
<dbReference type="PANTHER" id="PTHR10445">
    <property type="entry name" value="GENERAL TRANSCRIPTION FACTOR IIF SUBUNIT 2"/>
    <property type="match status" value="1"/>
</dbReference>
<dbReference type="SUPFAM" id="SSF46785">
    <property type="entry name" value="Winged helix' DNA-binding domain"/>
    <property type="match status" value="1"/>
</dbReference>
<name>A0A2K1IBG9_PHYPA</name>
<feature type="domain" description="TFIIF beta subunit N-terminal" evidence="9">
    <location>
        <begin position="30"/>
        <end position="123"/>
    </location>
</feature>
<dbReference type="SUPFAM" id="SSF50916">
    <property type="entry name" value="Rap30/74 interaction domains"/>
    <property type="match status" value="1"/>
</dbReference>
<dbReference type="InterPro" id="IPR036388">
    <property type="entry name" value="WH-like_DNA-bd_sf"/>
</dbReference>
<dbReference type="InterPro" id="IPR036390">
    <property type="entry name" value="WH_DNA-bd_sf"/>
</dbReference>
<keyword evidence="4" id="KW-0238">DNA-binding</keyword>
<keyword evidence="3" id="KW-0805">Transcription regulation</keyword>
<dbReference type="CDD" id="cd07980">
    <property type="entry name" value="TFIIF_beta"/>
    <property type="match status" value="1"/>
</dbReference>
<dbReference type="Proteomes" id="UP000006727">
    <property type="component" value="Chromosome 26"/>
</dbReference>
<evidence type="ECO:0000256" key="7">
    <source>
        <dbReference type="SAM" id="MobiDB-lite"/>
    </source>
</evidence>
<evidence type="ECO:0000256" key="5">
    <source>
        <dbReference type="ARBA" id="ARBA00023163"/>
    </source>
</evidence>
<dbReference type="Pfam" id="PF02270">
    <property type="entry name" value="TFIIF_beta"/>
    <property type="match status" value="1"/>
</dbReference>
<evidence type="ECO:0000256" key="6">
    <source>
        <dbReference type="ARBA" id="ARBA00023242"/>
    </source>
</evidence>
<dbReference type="AlphaFoldDB" id="A0A2K1IBG9"/>